<protein>
    <submittedName>
        <fullName evidence="2">Two-pore potassium channel 5</fullName>
    </submittedName>
</protein>
<dbReference type="InterPro" id="IPR013099">
    <property type="entry name" value="K_chnl_dom"/>
</dbReference>
<gene>
    <name evidence="2" type="primary">TPK5</name>
    <name evidence="2" type="ORF">KSP39_PZI018575</name>
</gene>
<feature type="domain" description="Potassium channel" evidence="1">
    <location>
        <begin position="18"/>
        <end position="41"/>
    </location>
</feature>
<dbReference type="GO" id="GO:0034220">
    <property type="term" value="P:monoatomic ion transmembrane transport"/>
    <property type="evidence" value="ECO:0007669"/>
    <property type="project" value="UniProtKB-KW"/>
</dbReference>
<evidence type="ECO:0000259" key="1">
    <source>
        <dbReference type="Pfam" id="PF07885"/>
    </source>
</evidence>
<organism evidence="2 3">
    <name type="scientific">Platanthera zijinensis</name>
    <dbReference type="NCBI Taxonomy" id="2320716"/>
    <lineage>
        <taxon>Eukaryota</taxon>
        <taxon>Viridiplantae</taxon>
        <taxon>Streptophyta</taxon>
        <taxon>Embryophyta</taxon>
        <taxon>Tracheophyta</taxon>
        <taxon>Spermatophyta</taxon>
        <taxon>Magnoliopsida</taxon>
        <taxon>Liliopsida</taxon>
        <taxon>Asparagales</taxon>
        <taxon>Orchidaceae</taxon>
        <taxon>Orchidoideae</taxon>
        <taxon>Orchideae</taxon>
        <taxon>Orchidinae</taxon>
        <taxon>Platanthera</taxon>
    </lineage>
</organism>
<name>A0AAP0B2P9_9ASPA</name>
<dbReference type="Gene3D" id="1.10.287.70">
    <property type="match status" value="1"/>
</dbReference>
<dbReference type="Proteomes" id="UP001418222">
    <property type="component" value="Unassembled WGS sequence"/>
</dbReference>
<evidence type="ECO:0000313" key="3">
    <source>
        <dbReference type="Proteomes" id="UP001418222"/>
    </source>
</evidence>
<dbReference type="Pfam" id="PF07885">
    <property type="entry name" value="Ion_trans_2"/>
    <property type="match status" value="1"/>
</dbReference>
<keyword evidence="3" id="KW-1185">Reference proteome</keyword>
<reference evidence="2 3" key="1">
    <citation type="journal article" date="2022" name="Nat. Plants">
        <title>Genomes of leafy and leafless Platanthera orchids illuminate the evolution of mycoheterotrophy.</title>
        <authorList>
            <person name="Li M.H."/>
            <person name="Liu K.W."/>
            <person name="Li Z."/>
            <person name="Lu H.C."/>
            <person name="Ye Q.L."/>
            <person name="Zhang D."/>
            <person name="Wang J.Y."/>
            <person name="Li Y.F."/>
            <person name="Zhong Z.M."/>
            <person name="Liu X."/>
            <person name="Yu X."/>
            <person name="Liu D.K."/>
            <person name="Tu X.D."/>
            <person name="Liu B."/>
            <person name="Hao Y."/>
            <person name="Liao X.Y."/>
            <person name="Jiang Y.T."/>
            <person name="Sun W.H."/>
            <person name="Chen J."/>
            <person name="Chen Y.Q."/>
            <person name="Ai Y."/>
            <person name="Zhai J.W."/>
            <person name="Wu S.S."/>
            <person name="Zhou Z."/>
            <person name="Hsiao Y.Y."/>
            <person name="Wu W.L."/>
            <person name="Chen Y.Y."/>
            <person name="Lin Y.F."/>
            <person name="Hsu J.L."/>
            <person name="Li C.Y."/>
            <person name="Wang Z.W."/>
            <person name="Zhao X."/>
            <person name="Zhong W.Y."/>
            <person name="Ma X.K."/>
            <person name="Ma L."/>
            <person name="Huang J."/>
            <person name="Chen G.Z."/>
            <person name="Huang M.Z."/>
            <person name="Huang L."/>
            <person name="Peng D.H."/>
            <person name="Luo Y.B."/>
            <person name="Zou S.Q."/>
            <person name="Chen S.P."/>
            <person name="Lan S."/>
            <person name="Tsai W.C."/>
            <person name="Van de Peer Y."/>
            <person name="Liu Z.J."/>
        </authorList>
    </citation>
    <scope>NUCLEOTIDE SEQUENCE [LARGE SCALE GENOMIC DNA]</scope>
    <source>
        <strain evidence="2">Lor287</strain>
    </source>
</reference>
<accession>A0AAP0B2P9</accession>
<proteinExistence type="predicted"/>
<keyword evidence="2" id="KW-0813">Transport</keyword>
<dbReference type="SUPFAM" id="SSF81324">
    <property type="entry name" value="Voltage-gated potassium channels"/>
    <property type="match status" value="1"/>
</dbReference>
<keyword evidence="2" id="KW-0406">Ion transport</keyword>
<dbReference type="AlphaFoldDB" id="A0AAP0B2P9"/>
<keyword evidence="2" id="KW-0407">Ion channel</keyword>
<sequence length="73" mass="8476">MLVILIHTLNLKGYSGFETRPIVDALYFHIISVCTTGYGDIDSLLVDKNYFLSFCVFWGWYSQHVILLHLLHN</sequence>
<dbReference type="EMBL" id="JBBWWQ010000016">
    <property type="protein sequence ID" value="KAK8925807.1"/>
    <property type="molecule type" value="Genomic_DNA"/>
</dbReference>
<comment type="caution">
    <text evidence="2">The sequence shown here is derived from an EMBL/GenBank/DDBJ whole genome shotgun (WGS) entry which is preliminary data.</text>
</comment>
<evidence type="ECO:0000313" key="2">
    <source>
        <dbReference type="EMBL" id="KAK8925807.1"/>
    </source>
</evidence>